<sequence>EDPVGEYELLQLNVLGSYDREKLGACLSLNITSYASFSWQE</sequence>
<protein>
    <submittedName>
        <fullName evidence="1">Uncharacterized protein</fullName>
    </submittedName>
</protein>
<organism evidence="1 2">
    <name type="scientific">Heterotrigona itama</name>
    <dbReference type="NCBI Taxonomy" id="395501"/>
    <lineage>
        <taxon>Eukaryota</taxon>
        <taxon>Metazoa</taxon>
        <taxon>Ecdysozoa</taxon>
        <taxon>Arthropoda</taxon>
        <taxon>Hexapoda</taxon>
        <taxon>Insecta</taxon>
        <taxon>Pterygota</taxon>
        <taxon>Neoptera</taxon>
        <taxon>Endopterygota</taxon>
        <taxon>Hymenoptera</taxon>
        <taxon>Apocrita</taxon>
        <taxon>Aculeata</taxon>
        <taxon>Apoidea</taxon>
        <taxon>Anthophila</taxon>
        <taxon>Apidae</taxon>
        <taxon>Heterotrigona</taxon>
    </lineage>
</organism>
<keyword evidence="2" id="KW-1185">Reference proteome</keyword>
<evidence type="ECO:0000313" key="2">
    <source>
        <dbReference type="Proteomes" id="UP000752696"/>
    </source>
</evidence>
<reference evidence="1" key="1">
    <citation type="submission" date="2020-07" db="EMBL/GenBank/DDBJ databases">
        <authorList>
            <person name="Nazaruddin N."/>
        </authorList>
    </citation>
    <scope>NUCLEOTIDE SEQUENCE</scope>
</reference>
<evidence type="ECO:0000313" key="1">
    <source>
        <dbReference type="EMBL" id="CAD1472472.1"/>
    </source>
</evidence>
<comment type="caution">
    <text evidence="1">The sequence shown here is derived from an EMBL/GenBank/DDBJ whole genome shotgun (WGS) entry which is preliminary data.</text>
</comment>
<dbReference type="Proteomes" id="UP000752696">
    <property type="component" value="Unassembled WGS sequence"/>
</dbReference>
<dbReference type="EMBL" id="CAJDYZ010005416">
    <property type="protein sequence ID" value="CAD1472472.1"/>
    <property type="molecule type" value="Genomic_DNA"/>
</dbReference>
<name>A0A6V7H199_9HYME</name>
<feature type="non-terminal residue" evidence="1">
    <location>
        <position position="1"/>
    </location>
</feature>
<accession>A0A6V7H199</accession>
<dbReference type="AlphaFoldDB" id="A0A6V7H199"/>
<gene>
    <name evidence="1" type="ORF">MHI_LOCUS300001</name>
</gene>
<feature type="non-terminal residue" evidence="1">
    <location>
        <position position="41"/>
    </location>
</feature>
<proteinExistence type="predicted"/>